<proteinExistence type="predicted"/>
<dbReference type="Proteomes" id="UP000192900">
    <property type="component" value="Chromosome"/>
</dbReference>
<organism evidence="1 2">
    <name type="scientific">Pantoea alhagi</name>
    <dbReference type="NCBI Taxonomy" id="1891675"/>
    <lineage>
        <taxon>Bacteria</taxon>
        <taxon>Pseudomonadati</taxon>
        <taxon>Pseudomonadota</taxon>
        <taxon>Gammaproteobacteria</taxon>
        <taxon>Enterobacterales</taxon>
        <taxon>Erwiniaceae</taxon>
        <taxon>Pantoea</taxon>
    </lineage>
</organism>
<sequence>MDPVNALICMAAAAWIGQIALGWQQINRFNQAIGTLSKSGQICIGRSAGRFKPRIILALAVSNEGRITGNFVMKGLTVFARPYSENALTGKTLSELHPETLFPGNKALREALTLAISNKRC</sequence>
<gene>
    <name evidence="1" type="ORF">B1H58_19100</name>
</gene>
<dbReference type="AlphaFoldDB" id="A0A1W6BA63"/>
<dbReference type="NCBIfam" id="NF007592">
    <property type="entry name" value="PRK10234.1"/>
    <property type="match status" value="1"/>
</dbReference>
<accession>A0A1W6BA63</accession>
<dbReference type="InterPro" id="IPR009693">
    <property type="entry name" value="Glucitol_operon_activator"/>
</dbReference>
<dbReference type="KEGG" id="palh:B1H58_19100"/>
<dbReference type="RefSeq" id="WP_085071997.1">
    <property type="nucleotide sequence ID" value="NZ_CP019706.1"/>
</dbReference>
<protein>
    <submittedName>
        <fullName evidence="1">Transcriptional regulator GutM</fullName>
    </submittedName>
</protein>
<keyword evidence="2" id="KW-1185">Reference proteome</keyword>
<dbReference type="STRING" id="1891675.B1H58_19100"/>
<reference evidence="1 2" key="1">
    <citation type="submission" date="2017-02" db="EMBL/GenBank/DDBJ databases">
        <title>Complete genome sequence of the drought resistance-promoting endophyte Pantoea alhagi LTYR-11Z.</title>
        <authorList>
            <person name="Zhang L."/>
        </authorList>
    </citation>
    <scope>NUCLEOTIDE SEQUENCE [LARGE SCALE GENOMIC DNA]</scope>
    <source>
        <strain evidence="1 2">LTYR-11Z</strain>
    </source>
</reference>
<evidence type="ECO:0000313" key="1">
    <source>
        <dbReference type="EMBL" id="ARJ43949.1"/>
    </source>
</evidence>
<name>A0A1W6BA63_9GAMM</name>
<dbReference type="PIRSF" id="PIRSF011474">
    <property type="entry name" value="Glucitol_operon_activator"/>
    <property type="match status" value="1"/>
</dbReference>
<dbReference type="OrthoDB" id="4774974at2"/>
<dbReference type="Pfam" id="PF06923">
    <property type="entry name" value="GutM"/>
    <property type="match status" value="1"/>
</dbReference>
<evidence type="ECO:0000313" key="2">
    <source>
        <dbReference type="Proteomes" id="UP000192900"/>
    </source>
</evidence>
<dbReference type="EMBL" id="CP019706">
    <property type="protein sequence ID" value="ARJ43949.1"/>
    <property type="molecule type" value="Genomic_DNA"/>
</dbReference>